<protein>
    <submittedName>
        <fullName evidence="3">Uncharacterized protein</fullName>
    </submittedName>
</protein>
<feature type="domain" description="Transposon Tn7 transposition protein TnsD C-terminal" evidence="2">
    <location>
        <begin position="203"/>
        <end position="534"/>
    </location>
</feature>
<dbReference type="Pfam" id="PF06527">
    <property type="entry name" value="TniQ"/>
    <property type="match status" value="1"/>
</dbReference>
<proteinExistence type="predicted"/>
<dbReference type="RefSeq" id="WP_137331929.1">
    <property type="nucleotide sequence ID" value="NZ_CP040077.1"/>
</dbReference>
<dbReference type="AlphaFoldDB" id="A0A4P8IJV5"/>
<evidence type="ECO:0000259" key="2">
    <source>
        <dbReference type="Pfam" id="PF15978"/>
    </source>
</evidence>
<reference evidence="3 4" key="1">
    <citation type="submission" date="2019-05" db="EMBL/GenBank/DDBJ databases">
        <title>Burkholderia sp. DHOD12, isolated from subtropical forest soil.</title>
        <authorList>
            <person name="Gao Z.-H."/>
            <person name="Qiu L.-H."/>
        </authorList>
    </citation>
    <scope>NUCLEOTIDE SEQUENCE [LARGE SCALE GENOMIC DNA]</scope>
    <source>
        <strain evidence="3 4">DHOD12</strain>
    </source>
</reference>
<dbReference type="Proteomes" id="UP000298656">
    <property type="component" value="Chromosome 1"/>
</dbReference>
<name>A0A4P8IJV5_9BURK</name>
<dbReference type="OrthoDB" id="470139at2"/>
<gene>
    <name evidence="3" type="ORF">FAZ95_07850</name>
</gene>
<dbReference type="InterPro" id="IPR009492">
    <property type="entry name" value="TniQ"/>
</dbReference>
<dbReference type="InterPro" id="IPR032750">
    <property type="entry name" value="TnsD_C"/>
</dbReference>
<evidence type="ECO:0000259" key="1">
    <source>
        <dbReference type="Pfam" id="PF06527"/>
    </source>
</evidence>
<dbReference type="EMBL" id="CP040077">
    <property type="protein sequence ID" value="QCP49098.1"/>
    <property type="molecule type" value="Genomic_DNA"/>
</dbReference>
<organism evidence="3 4">
    <name type="scientific">Trinickia violacea</name>
    <dbReference type="NCBI Taxonomy" id="2571746"/>
    <lineage>
        <taxon>Bacteria</taxon>
        <taxon>Pseudomonadati</taxon>
        <taxon>Pseudomonadota</taxon>
        <taxon>Betaproteobacteria</taxon>
        <taxon>Burkholderiales</taxon>
        <taxon>Burkholderiaceae</taxon>
        <taxon>Trinickia</taxon>
    </lineage>
</organism>
<keyword evidence="4" id="KW-1185">Reference proteome</keyword>
<feature type="domain" description="TniQ" evidence="1">
    <location>
        <begin position="31"/>
        <end position="158"/>
    </location>
</feature>
<evidence type="ECO:0000313" key="4">
    <source>
        <dbReference type="Proteomes" id="UP000298656"/>
    </source>
</evidence>
<evidence type="ECO:0000313" key="3">
    <source>
        <dbReference type="EMBL" id="QCP49098.1"/>
    </source>
</evidence>
<accession>A0A4P8IJV5</accession>
<dbReference type="Pfam" id="PF15978">
    <property type="entry name" value="TnsD"/>
    <property type="match status" value="1"/>
</dbReference>
<sequence>MAIALRRPYIDELLGNLIVEYLSEEKVAKRYEFLRSLLGCQATSLVAMPSGLERLCEQTSDYWGMAATEIAEKLTLMPYYVASSSPRVSMNVLAAMTRSSGRIRNRCGLGFGRYTNLETLRYCRQCIREDRDSWRHPYFRRVHQLPGVAVCPKHESLLTCSELRASTLHVDGASAFPTAFEGGRQIEFGHTRPIEIETIVRVAKKSEEILTHAAPSSYFDLRLHYKRCLEGTGYTYRGGNCRLDELSTDIVEYFGEPFLYWVGLFRTGQEARDWLVPLLCLGQAVAPTVSHVLLQQFIASGVRNRRRPMENVVVQCPCDAPEHEAGVFKGNLVWQGETGGTAKCVCGSSFRFHLDGHASVVDQIWRYAHCYHGMATNLTGKGLSVQEIALELRVSVMTARRLCRGSSPTWSQQKHVRTSFDVERGRQAWLEAIERFGSVASARRMARPTYRALLRHDREWLAEHRTNATRSIVQRVDWARRDSAYVGVLRAAADAISCEIPPRWVSAISILMVSRVPRGTRNQLVKLPKCRELLKEVVETRQQFRERKELAEIRVVNTDDKAAPDLSLVDEERCDGNCAFSA</sequence>
<dbReference type="KEGG" id="tvl:FAZ95_07850"/>